<evidence type="ECO:0000313" key="3">
    <source>
        <dbReference type="EMBL" id="PWS34524.1"/>
    </source>
</evidence>
<organism evidence="3 4">
    <name type="scientific">Falsiroseomonas bella</name>
    <dbReference type="NCBI Taxonomy" id="2184016"/>
    <lineage>
        <taxon>Bacteria</taxon>
        <taxon>Pseudomonadati</taxon>
        <taxon>Pseudomonadota</taxon>
        <taxon>Alphaproteobacteria</taxon>
        <taxon>Acetobacterales</taxon>
        <taxon>Roseomonadaceae</taxon>
        <taxon>Falsiroseomonas</taxon>
    </lineage>
</organism>
<dbReference type="AlphaFoldDB" id="A0A317F677"/>
<evidence type="ECO:0000259" key="2">
    <source>
        <dbReference type="Pfam" id="PF07331"/>
    </source>
</evidence>
<evidence type="ECO:0000313" key="4">
    <source>
        <dbReference type="Proteomes" id="UP000245765"/>
    </source>
</evidence>
<feature type="transmembrane region" description="Helical" evidence="1">
    <location>
        <begin position="85"/>
        <end position="118"/>
    </location>
</feature>
<dbReference type="RefSeq" id="WP_109872975.1">
    <property type="nucleotide sequence ID" value="NZ_QGNA01000006.1"/>
</dbReference>
<keyword evidence="4" id="KW-1185">Reference proteome</keyword>
<accession>A0A317F677</accession>
<dbReference type="InterPro" id="IPR009936">
    <property type="entry name" value="DUF1468"/>
</dbReference>
<keyword evidence="1" id="KW-0472">Membrane</keyword>
<dbReference type="OrthoDB" id="9845903at2"/>
<comment type="caution">
    <text evidence="3">The sequence shown here is derived from an EMBL/GenBank/DDBJ whole genome shotgun (WGS) entry which is preliminary data.</text>
</comment>
<proteinExistence type="predicted"/>
<keyword evidence="1" id="KW-1133">Transmembrane helix</keyword>
<evidence type="ECO:0000256" key="1">
    <source>
        <dbReference type="SAM" id="Phobius"/>
    </source>
</evidence>
<dbReference type="EMBL" id="QGNA01000006">
    <property type="protein sequence ID" value="PWS34524.1"/>
    <property type="molecule type" value="Genomic_DNA"/>
</dbReference>
<name>A0A317F677_9PROT</name>
<dbReference type="Proteomes" id="UP000245765">
    <property type="component" value="Unassembled WGS sequence"/>
</dbReference>
<feature type="domain" description="DUF1468" evidence="2">
    <location>
        <begin position="15"/>
        <end position="149"/>
    </location>
</feature>
<gene>
    <name evidence="3" type="ORF">DFH01_23550</name>
</gene>
<sequence length="164" mass="17208">MSRFLRSERLPYIAAAAVALLLLSQAMRLEDFGPFGPGAGIFPQITAGLAAALALALVLVPALGRDAAAPGAAEEPVGPEERRTFHLYIAGLVLMVVGSAFLGFAVTAILLALLIAWLAERRPFHSALLFGLAGAVVGTIGLGHYMEIEMPYAAVDSLLRSLVR</sequence>
<feature type="transmembrane region" description="Helical" evidence="1">
    <location>
        <begin position="44"/>
        <end position="64"/>
    </location>
</feature>
<protein>
    <recommendedName>
        <fullName evidence="2">DUF1468 domain-containing protein</fullName>
    </recommendedName>
</protein>
<dbReference type="Pfam" id="PF07331">
    <property type="entry name" value="TctB"/>
    <property type="match status" value="1"/>
</dbReference>
<reference evidence="4" key="1">
    <citation type="submission" date="2018-05" db="EMBL/GenBank/DDBJ databases">
        <authorList>
            <person name="Du Z."/>
            <person name="Wang X."/>
        </authorList>
    </citation>
    <scope>NUCLEOTIDE SEQUENCE [LARGE SCALE GENOMIC DNA]</scope>
    <source>
        <strain evidence="4">CQN31</strain>
    </source>
</reference>
<feature type="transmembrane region" description="Helical" evidence="1">
    <location>
        <begin position="124"/>
        <end position="142"/>
    </location>
</feature>
<keyword evidence="1" id="KW-0812">Transmembrane</keyword>